<name>A0A5B7FA98_PORTR</name>
<evidence type="ECO:0000256" key="2">
    <source>
        <dbReference type="SAM" id="MobiDB-lite"/>
    </source>
</evidence>
<feature type="compositionally biased region" description="Low complexity" evidence="2">
    <location>
        <begin position="211"/>
        <end position="232"/>
    </location>
</feature>
<evidence type="ECO:0000313" key="4">
    <source>
        <dbReference type="Proteomes" id="UP000324222"/>
    </source>
</evidence>
<dbReference type="GO" id="GO:0005634">
    <property type="term" value="C:nucleus"/>
    <property type="evidence" value="ECO:0007669"/>
    <property type="project" value="TreeGrafter"/>
</dbReference>
<dbReference type="GO" id="GO:0005737">
    <property type="term" value="C:cytoplasm"/>
    <property type="evidence" value="ECO:0007669"/>
    <property type="project" value="TreeGrafter"/>
</dbReference>
<dbReference type="GO" id="GO:0030289">
    <property type="term" value="C:protein phosphatase 4 complex"/>
    <property type="evidence" value="ECO:0007669"/>
    <property type="project" value="InterPro"/>
</dbReference>
<reference evidence="3 4" key="1">
    <citation type="submission" date="2019-05" db="EMBL/GenBank/DDBJ databases">
        <title>Another draft genome of Portunus trituberculatus and its Hox gene families provides insights of decapod evolution.</title>
        <authorList>
            <person name="Jeong J.-H."/>
            <person name="Song I."/>
            <person name="Kim S."/>
            <person name="Choi T."/>
            <person name="Kim D."/>
            <person name="Ryu S."/>
            <person name="Kim W."/>
        </authorList>
    </citation>
    <scope>NUCLEOTIDE SEQUENCE [LARGE SCALE GENOMIC DNA]</scope>
    <source>
        <tissue evidence="3">Muscle</tissue>
    </source>
</reference>
<evidence type="ECO:0000256" key="1">
    <source>
        <dbReference type="ARBA" id="ARBA00009207"/>
    </source>
</evidence>
<feature type="compositionally biased region" description="Low complexity" evidence="2">
    <location>
        <begin position="295"/>
        <end position="338"/>
    </location>
</feature>
<protein>
    <submittedName>
        <fullName evidence="3">Serine/threonine-protein phosphatase 4 regulatory subunit 2</fullName>
    </submittedName>
</protein>
<dbReference type="Proteomes" id="UP000324222">
    <property type="component" value="Unassembled WGS sequence"/>
</dbReference>
<keyword evidence="4" id="KW-1185">Reference proteome</keyword>
<dbReference type="OrthoDB" id="341898at2759"/>
<dbReference type="PANTHER" id="PTHR16487">
    <property type="entry name" value="PPP4R2-RELATED PROTEIN"/>
    <property type="match status" value="1"/>
</dbReference>
<dbReference type="InterPro" id="IPR015267">
    <property type="entry name" value="PPP4R2"/>
</dbReference>
<feature type="compositionally biased region" description="Low complexity" evidence="2">
    <location>
        <begin position="437"/>
        <end position="446"/>
    </location>
</feature>
<dbReference type="PANTHER" id="PTHR16487:SF0">
    <property type="entry name" value="PROTEIN PHOSPHATASE 4 REGULATORY SUBUNIT 2-RELATED"/>
    <property type="match status" value="1"/>
</dbReference>
<proteinExistence type="inferred from homology"/>
<feature type="compositionally biased region" description="Polar residues" evidence="2">
    <location>
        <begin position="411"/>
        <end position="422"/>
    </location>
</feature>
<dbReference type="EMBL" id="VSRR010005277">
    <property type="protein sequence ID" value="MPC42018.1"/>
    <property type="molecule type" value="Genomic_DNA"/>
</dbReference>
<dbReference type="AlphaFoldDB" id="A0A5B7FA98"/>
<feature type="compositionally biased region" description="Basic and acidic residues" evidence="2">
    <location>
        <begin position="423"/>
        <end position="436"/>
    </location>
</feature>
<comment type="caution">
    <text evidence="3">The sequence shown here is derived from an EMBL/GenBank/DDBJ whole genome shotgun (WGS) entry which is preliminary data.</text>
</comment>
<accession>A0A5B7FA98</accession>
<evidence type="ECO:0000313" key="3">
    <source>
        <dbReference type="EMBL" id="MPC42018.1"/>
    </source>
</evidence>
<sequence>MSKMLDDYIHHIAKTGDTIFPWHRIRHFMQHMLETVMNEFYETCGSAEDVSENSNVPPFSFFNTRDKLLHHFDTFTGAPFTIQRLCEIMVDPTKHYRRTDKFLRGLEKNVLVVSSIEPGSRQRRTEDPQHTLVNGLQEGGLHTSPIPSLPHHPKRLPHTQATNSVLNNTNVWRSNATLAMVPSVQERESSSEAAAADEESRSQSPGAADCSLQAEESSSSSSHEADSTSQSHTGDLVTQPPHTAVPAEAEVDSAVPSPPPTPEVDNSTEATTTPSPPPVESVETPTPSNSSSEYPTSDTTATAAAAHTTSETPTPSTSTTTTTASITTASTTTTTTTTNHSKNCVPTSPDSETPEPAPAPAPSPASSSAQTPAADTDSSSGAATSSTTNLPPSASSRGDEQEGGGAESCHKQTLASISCSSSHQREPAGEGSEWVRRGAVPAAARRGGARRGL</sequence>
<dbReference type="GO" id="GO:0019888">
    <property type="term" value="F:protein phosphatase regulator activity"/>
    <property type="evidence" value="ECO:0007669"/>
    <property type="project" value="InterPro"/>
</dbReference>
<feature type="region of interest" description="Disordered" evidence="2">
    <location>
        <begin position="134"/>
        <end position="159"/>
    </location>
</feature>
<dbReference type="Pfam" id="PF09184">
    <property type="entry name" value="PPP4R2"/>
    <property type="match status" value="1"/>
</dbReference>
<gene>
    <name evidence="3" type="primary">PPP4R2r</name>
    <name evidence="3" type="ORF">E2C01_035631</name>
</gene>
<feature type="region of interest" description="Disordered" evidence="2">
    <location>
        <begin position="182"/>
        <end position="453"/>
    </location>
</feature>
<comment type="similarity">
    <text evidence="1">Belongs to the PPP4R2 family.</text>
</comment>
<organism evidence="3 4">
    <name type="scientific">Portunus trituberculatus</name>
    <name type="common">Swimming crab</name>
    <name type="synonym">Neptunus trituberculatus</name>
    <dbReference type="NCBI Taxonomy" id="210409"/>
    <lineage>
        <taxon>Eukaryota</taxon>
        <taxon>Metazoa</taxon>
        <taxon>Ecdysozoa</taxon>
        <taxon>Arthropoda</taxon>
        <taxon>Crustacea</taxon>
        <taxon>Multicrustacea</taxon>
        <taxon>Malacostraca</taxon>
        <taxon>Eumalacostraca</taxon>
        <taxon>Eucarida</taxon>
        <taxon>Decapoda</taxon>
        <taxon>Pleocyemata</taxon>
        <taxon>Brachyura</taxon>
        <taxon>Eubrachyura</taxon>
        <taxon>Portunoidea</taxon>
        <taxon>Portunidae</taxon>
        <taxon>Portuninae</taxon>
        <taxon>Portunus</taxon>
    </lineage>
</organism>
<feature type="compositionally biased region" description="Low complexity" evidence="2">
    <location>
        <begin position="364"/>
        <end position="388"/>
    </location>
</feature>